<dbReference type="EMBL" id="BAABRP010000016">
    <property type="protein sequence ID" value="GAA5514350.1"/>
    <property type="molecule type" value="Genomic_DNA"/>
</dbReference>
<dbReference type="Proteomes" id="UP001401887">
    <property type="component" value="Unassembled WGS sequence"/>
</dbReference>
<protein>
    <submittedName>
        <fullName evidence="1">Uncharacterized protein</fullName>
    </submittedName>
</protein>
<name>A0ABP9WAH8_9DEIO</name>
<sequence length="334" mass="39365">MSWLKRLWTREPPEPEEVPEVYGRPWEVVQAFLHDPKYAVTILEERAGWVKFIYDGLTAEALDDPEDDWLQIRFRLPFTDEQKARTWAAYHGWTDYCARFTQFHYDIDFEEQEYLADGLAYIHGQYNQVECIRLIFNSAKLFYENSNWIALDRKSDVYVGGKRLPSVALALWTWLSGPLAPPGTKLEHGGYKEETYWMGSALCSVMQEQWLYYALLRFGAGDYVKYMQQDEEMQLLLFKLHLDIQRKYPRVRNFVALTQDPKTNGTHEMSMVITLSHGTNAVPIFEYCLKEVYNALIDYTEWFHFDFNPQTAPWFDHSVKKPQPGIQPTHKETP</sequence>
<reference evidence="1 2" key="1">
    <citation type="submission" date="2024-02" db="EMBL/GenBank/DDBJ databases">
        <title>Deinococcus carri NBRC 110142.</title>
        <authorList>
            <person name="Ichikawa N."/>
            <person name="Katano-Makiyama Y."/>
            <person name="Hidaka K."/>
        </authorList>
    </citation>
    <scope>NUCLEOTIDE SEQUENCE [LARGE SCALE GENOMIC DNA]</scope>
    <source>
        <strain evidence="1 2">NBRC 110142</strain>
    </source>
</reference>
<accession>A0ABP9WAH8</accession>
<gene>
    <name evidence="1" type="ORF">Dcar01_03105</name>
</gene>
<proteinExistence type="predicted"/>
<organism evidence="1 2">
    <name type="scientific">Deinococcus carri</name>
    <dbReference type="NCBI Taxonomy" id="1211323"/>
    <lineage>
        <taxon>Bacteria</taxon>
        <taxon>Thermotogati</taxon>
        <taxon>Deinococcota</taxon>
        <taxon>Deinococci</taxon>
        <taxon>Deinococcales</taxon>
        <taxon>Deinococcaceae</taxon>
        <taxon>Deinococcus</taxon>
    </lineage>
</organism>
<comment type="caution">
    <text evidence="1">The sequence shown here is derived from an EMBL/GenBank/DDBJ whole genome shotgun (WGS) entry which is preliminary data.</text>
</comment>
<keyword evidence="2" id="KW-1185">Reference proteome</keyword>
<dbReference type="RefSeq" id="WP_345466927.1">
    <property type="nucleotide sequence ID" value="NZ_BAABRP010000016.1"/>
</dbReference>
<evidence type="ECO:0000313" key="2">
    <source>
        <dbReference type="Proteomes" id="UP001401887"/>
    </source>
</evidence>
<evidence type="ECO:0000313" key="1">
    <source>
        <dbReference type="EMBL" id="GAA5514350.1"/>
    </source>
</evidence>